<reference evidence="2" key="2">
    <citation type="submission" date="2020-09" db="EMBL/GenBank/DDBJ databases">
        <authorList>
            <person name="Sun Q."/>
            <person name="Zhou Y."/>
        </authorList>
    </citation>
    <scope>NUCLEOTIDE SEQUENCE</scope>
    <source>
        <strain evidence="2">CGMCC 1.15178</strain>
    </source>
</reference>
<protein>
    <submittedName>
        <fullName evidence="2">Cysteine desulfurase</fullName>
    </submittedName>
</protein>
<dbReference type="PANTHER" id="PTHR43586:SF15">
    <property type="entry name" value="BLR3095 PROTEIN"/>
    <property type="match status" value="1"/>
</dbReference>
<gene>
    <name evidence="2" type="primary">nifS</name>
    <name evidence="2" type="ORF">GCM10010911_33160</name>
</gene>
<dbReference type="RefSeq" id="WP_188993029.1">
    <property type="nucleotide sequence ID" value="NZ_BMHP01000002.1"/>
</dbReference>
<evidence type="ECO:0000313" key="2">
    <source>
        <dbReference type="EMBL" id="GGD72666.1"/>
    </source>
</evidence>
<dbReference type="SUPFAM" id="SSF53383">
    <property type="entry name" value="PLP-dependent transferases"/>
    <property type="match status" value="1"/>
</dbReference>
<dbReference type="InterPro" id="IPR015424">
    <property type="entry name" value="PyrdxlP-dep_Trfase"/>
</dbReference>
<dbReference type="InterPro" id="IPR015421">
    <property type="entry name" value="PyrdxlP-dep_Trfase_major"/>
</dbReference>
<dbReference type="InterPro" id="IPR015422">
    <property type="entry name" value="PyrdxlP-dep_Trfase_small"/>
</dbReference>
<proteinExistence type="predicted"/>
<dbReference type="Gene3D" id="3.40.640.10">
    <property type="entry name" value="Type I PLP-dependent aspartate aminotransferase-like (Major domain)"/>
    <property type="match status" value="1"/>
</dbReference>
<dbReference type="AlphaFoldDB" id="A0A917DW95"/>
<keyword evidence="3" id="KW-1185">Reference proteome</keyword>
<accession>A0A917DW95</accession>
<evidence type="ECO:0000313" key="3">
    <source>
        <dbReference type="Proteomes" id="UP000612456"/>
    </source>
</evidence>
<dbReference type="GO" id="GO:0003824">
    <property type="term" value="F:catalytic activity"/>
    <property type="evidence" value="ECO:0007669"/>
    <property type="project" value="UniProtKB-ARBA"/>
</dbReference>
<dbReference type="Pfam" id="PF00266">
    <property type="entry name" value="Aminotran_5"/>
    <property type="match status" value="1"/>
</dbReference>
<evidence type="ECO:0000259" key="1">
    <source>
        <dbReference type="Pfam" id="PF00266"/>
    </source>
</evidence>
<dbReference type="Proteomes" id="UP000612456">
    <property type="component" value="Unassembled WGS sequence"/>
</dbReference>
<dbReference type="PANTHER" id="PTHR43586">
    <property type="entry name" value="CYSTEINE DESULFURASE"/>
    <property type="match status" value="1"/>
</dbReference>
<sequence>MDAIIDKRLLAGLQDKTWLYTGAESPLLMETKWAVESYLTNRELGPDGRLLNSQEEANCKQRVAQLVNGSAENIALLSNSSEIISLIANSLQLRPGDNVVINTLEFPSGILPWLALKQEGIEIRVINHTNWEISVEDILAQVDKRTRVVMTSHVSYITGARLDYIRLYEQLKETNALLFLDATQALGVVEVDINHTDFLVCSSYKWLMSIHGLGILGINPERVTSLTPKSVGWRSVTNMFGVAESQSFDFLEDARRFEQGYPSYATIYALSSSTKLLLEIGIDRIEKHVLELGQYLIDRMAKLPYPLMTPGAAERRAGNICFACASGEEIAQALKEKSIFVWGGDGRFRVSIHFFNDKEDVDRLVGQLEQLIKGEGER</sequence>
<reference evidence="2" key="1">
    <citation type="journal article" date="2014" name="Int. J. Syst. Evol. Microbiol.">
        <title>Complete genome sequence of Corynebacterium casei LMG S-19264T (=DSM 44701T), isolated from a smear-ripened cheese.</title>
        <authorList>
            <consortium name="US DOE Joint Genome Institute (JGI-PGF)"/>
            <person name="Walter F."/>
            <person name="Albersmeier A."/>
            <person name="Kalinowski J."/>
            <person name="Ruckert C."/>
        </authorList>
    </citation>
    <scope>NUCLEOTIDE SEQUENCE</scope>
    <source>
        <strain evidence="2">CGMCC 1.15178</strain>
    </source>
</reference>
<name>A0A917DW95_9BACL</name>
<dbReference type="EMBL" id="BMHP01000002">
    <property type="protein sequence ID" value="GGD72666.1"/>
    <property type="molecule type" value="Genomic_DNA"/>
</dbReference>
<organism evidence="2 3">
    <name type="scientific">Paenibacillus nasutitermitis</name>
    <dbReference type="NCBI Taxonomy" id="1652958"/>
    <lineage>
        <taxon>Bacteria</taxon>
        <taxon>Bacillati</taxon>
        <taxon>Bacillota</taxon>
        <taxon>Bacilli</taxon>
        <taxon>Bacillales</taxon>
        <taxon>Paenibacillaceae</taxon>
        <taxon>Paenibacillus</taxon>
    </lineage>
</organism>
<comment type="caution">
    <text evidence="2">The sequence shown here is derived from an EMBL/GenBank/DDBJ whole genome shotgun (WGS) entry which is preliminary data.</text>
</comment>
<dbReference type="InterPro" id="IPR000192">
    <property type="entry name" value="Aminotrans_V_dom"/>
</dbReference>
<dbReference type="Gene3D" id="3.90.1150.10">
    <property type="entry name" value="Aspartate Aminotransferase, domain 1"/>
    <property type="match status" value="1"/>
</dbReference>
<feature type="domain" description="Aminotransferase class V" evidence="1">
    <location>
        <begin position="57"/>
        <end position="364"/>
    </location>
</feature>